<gene>
    <name evidence="2" type="ORF">KGQ19_13615</name>
</gene>
<organism evidence="2 3">
    <name type="scientific">Catenulispora pinistramenti</name>
    <dbReference type="NCBI Taxonomy" id="2705254"/>
    <lineage>
        <taxon>Bacteria</taxon>
        <taxon>Bacillati</taxon>
        <taxon>Actinomycetota</taxon>
        <taxon>Actinomycetes</taxon>
        <taxon>Catenulisporales</taxon>
        <taxon>Catenulisporaceae</taxon>
        <taxon>Catenulispora</taxon>
    </lineage>
</organism>
<protein>
    <submittedName>
        <fullName evidence="2">Uncharacterized protein</fullName>
    </submittedName>
</protein>
<keyword evidence="1" id="KW-0812">Transmembrane</keyword>
<reference evidence="2 3" key="1">
    <citation type="submission" date="2020-02" db="EMBL/GenBank/DDBJ databases">
        <title>Acidophilic actinobacteria isolated from forest soil.</title>
        <authorList>
            <person name="Golinska P."/>
        </authorList>
    </citation>
    <scope>NUCLEOTIDE SEQUENCE [LARGE SCALE GENOMIC DNA]</scope>
    <source>
        <strain evidence="2 3">NL8</strain>
    </source>
</reference>
<evidence type="ECO:0000313" key="2">
    <source>
        <dbReference type="EMBL" id="MBS2547904.1"/>
    </source>
</evidence>
<dbReference type="RefSeq" id="WP_212009484.1">
    <property type="nucleotide sequence ID" value="NZ_JAAFYZ010000037.1"/>
</dbReference>
<proteinExistence type="predicted"/>
<keyword evidence="3" id="KW-1185">Reference proteome</keyword>
<comment type="caution">
    <text evidence="2">The sequence shown here is derived from an EMBL/GenBank/DDBJ whole genome shotgun (WGS) entry which is preliminary data.</text>
</comment>
<sequence>MSEDELISLPGEPDEAELFTDLGRFQTGAIPVDAVLRQGKAIRRRRRVVGSGLLAVAAALTIAVPVGLAWGRGQEVSAASGPRIVVNRPTGSAHDGFLLSGLFNGKKWSLKLLPSCGFGQSLPNGDCMGMVIGVGESPVTTPVDLYMDDVKGPGSDYYFYTLEYGPETAYAVVTLGTGDQVTVPGIDVDSTHRTAWFPAPPSTPISKIVAYRKDGTEIGQTPDWGKDISDGETLATWFRPDGTLLYPQPNVEVAKGPTGGVDWSIEVTLEKSGRCFLYRIGSVPTTVCPASGTPPMAYMNNIGKPGPKDGVVIGEAAGGVTRVDVTFKDGTVKRLNPVVSNGHAFVGTYVPAGATVVSITSVTGTNG</sequence>
<evidence type="ECO:0000313" key="3">
    <source>
        <dbReference type="Proteomes" id="UP000730482"/>
    </source>
</evidence>
<dbReference type="Proteomes" id="UP000730482">
    <property type="component" value="Unassembled WGS sequence"/>
</dbReference>
<feature type="transmembrane region" description="Helical" evidence="1">
    <location>
        <begin position="48"/>
        <end position="70"/>
    </location>
</feature>
<name>A0ABS5KPE2_9ACTN</name>
<keyword evidence="1" id="KW-0472">Membrane</keyword>
<keyword evidence="1" id="KW-1133">Transmembrane helix</keyword>
<dbReference type="EMBL" id="JAAFYZ010000037">
    <property type="protein sequence ID" value="MBS2547904.1"/>
    <property type="molecule type" value="Genomic_DNA"/>
</dbReference>
<evidence type="ECO:0000256" key="1">
    <source>
        <dbReference type="SAM" id="Phobius"/>
    </source>
</evidence>
<accession>A0ABS5KPE2</accession>